<proteinExistence type="predicted"/>
<accession>A0A6N3FCD7</accession>
<dbReference type="Pfam" id="PF18946">
    <property type="entry name" value="Apex"/>
    <property type="match status" value="1"/>
</dbReference>
<dbReference type="RefSeq" id="WP_156621940.1">
    <property type="nucleotide sequence ID" value="NZ_CACRUB010000046.1"/>
</dbReference>
<organism evidence="2">
    <name type="scientific">Flavonifractor plautii</name>
    <name type="common">Fusobacterium plautii</name>
    <dbReference type="NCBI Taxonomy" id="292800"/>
    <lineage>
        <taxon>Bacteria</taxon>
        <taxon>Bacillati</taxon>
        <taxon>Bacillota</taxon>
        <taxon>Clostridia</taxon>
        <taxon>Eubacteriales</taxon>
        <taxon>Oscillospiraceae</taxon>
        <taxon>Flavonifractor</taxon>
    </lineage>
</organism>
<evidence type="ECO:0000256" key="1">
    <source>
        <dbReference type="SAM" id="MobiDB-lite"/>
    </source>
</evidence>
<evidence type="ECO:0000313" key="2">
    <source>
        <dbReference type="EMBL" id="VYU49589.1"/>
    </source>
</evidence>
<reference evidence="2" key="1">
    <citation type="submission" date="2019-11" db="EMBL/GenBank/DDBJ databases">
        <authorList>
            <person name="Feng L."/>
        </authorList>
    </citation>
    <scope>NUCLEOTIDE SEQUENCE</scope>
    <source>
        <strain evidence="2">FplautiiLFYP42</strain>
    </source>
</reference>
<protein>
    <submittedName>
        <fullName evidence="2">Uncharacterized protein</fullName>
    </submittedName>
</protein>
<dbReference type="AlphaFoldDB" id="A0A6N3FCD7"/>
<dbReference type="EMBL" id="CACRUB010000046">
    <property type="protein sequence ID" value="VYU49589.1"/>
    <property type="molecule type" value="Genomic_DNA"/>
</dbReference>
<dbReference type="InterPro" id="IPR044033">
    <property type="entry name" value="GpV-like_apex"/>
</dbReference>
<gene>
    <name evidence="2" type="ORF">FPLFYP42_02523</name>
</gene>
<feature type="region of interest" description="Disordered" evidence="1">
    <location>
        <begin position="94"/>
        <end position="117"/>
    </location>
</feature>
<sequence>MINKGYVSDIKEAGRKATVVPAFEGTSVSVELVVPFFLWECLEVKMPVVYAVFPDNTGVVLARMDGEWNHKLYDGLELATGDMSIPGGDLKTGAVPSYNGHTHSGVEAGSGVTNGPQ</sequence>
<name>A0A6N3FCD7_FLAPL</name>